<proteinExistence type="predicted"/>
<protein>
    <submittedName>
        <fullName evidence="1">Uncharacterized protein</fullName>
    </submittedName>
</protein>
<reference evidence="1 2" key="1">
    <citation type="journal article" date="2015" name="Genome Announc.">
        <title>Draft Genome Sequence of Norvancomycin-Producing Strain Amycolatopsis orientalis CPCC200066.</title>
        <authorList>
            <person name="Lei X."/>
            <person name="Yuan F."/>
            <person name="Shi Y."/>
            <person name="Li X."/>
            <person name="Wang L."/>
            <person name="Hong B."/>
        </authorList>
    </citation>
    <scope>NUCLEOTIDE SEQUENCE [LARGE SCALE GENOMIC DNA]</scope>
    <source>
        <strain evidence="1 2">B-37</strain>
    </source>
</reference>
<name>A0A193BYD4_AMYOR</name>
<sequence length="120" mass="13032">MIRTAYQGLIEDGTVSFAVDHDDAETVARLEPVVSGAPSLELRMTGSAGEVFLDDLDPFEVDEALPEDVEEFASFTRALVDGELELLFRKTLLGRRPAAAEWPGGRWSLPGEPGVVGWLS</sequence>
<evidence type="ECO:0000313" key="2">
    <source>
        <dbReference type="Proteomes" id="UP000093695"/>
    </source>
</evidence>
<dbReference type="AlphaFoldDB" id="A0A193BYD4"/>
<dbReference type="KEGG" id="aori:SD37_17050"/>
<evidence type="ECO:0000313" key="1">
    <source>
        <dbReference type="EMBL" id="ANN17180.1"/>
    </source>
</evidence>
<gene>
    <name evidence="1" type="ORF">SD37_17050</name>
</gene>
<accession>A0A193BYD4</accession>
<dbReference type="EMBL" id="CP016174">
    <property type="protein sequence ID" value="ANN17180.1"/>
    <property type="molecule type" value="Genomic_DNA"/>
</dbReference>
<organism evidence="1 2">
    <name type="scientific">Amycolatopsis orientalis</name>
    <name type="common">Nocardia orientalis</name>
    <dbReference type="NCBI Taxonomy" id="31958"/>
    <lineage>
        <taxon>Bacteria</taxon>
        <taxon>Bacillati</taxon>
        <taxon>Actinomycetota</taxon>
        <taxon>Actinomycetes</taxon>
        <taxon>Pseudonocardiales</taxon>
        <taxon>Pseudonocardiaceae</taxon>
        <taxon>Amycolatopsis</taxon>
    </lineage>
</organism>
<keyword evidence="2" id="KW-1185">Reference proteome</keyword>
<dbReference type="Proteomes" id="UP000093695">
    <property type="component" value="Chromosome"/>
</dbReference>